<keyword evidence="4" id="KW-1185">Reference proteome</keyword>
<keyword evidence="1" id="KW-0812">Transmembrane</keyword>
<feature type="transmembrane region" description="Helical" evidence="1">
    <location>
        <begin position="12"/>
        <end position="36"/>
    </location>
</feature>
<keyword evidence="1" id="KW-1133">Transmembrane helix</keyword>
<dbReference type="PROSITE" id="PS50850">
    <property type="entry name" value="MFS"/>
    <property type="match status" value="1"/>
</dbReference>
<dbReference type="InterPro" id="IPR020846">
    <property type="entry name" value="MFS_dom"/>
</dbReference>
<keyword evidence="1" id="KW-0472">Membrane</keyword>
<feature type="transmembrane region" description="Helical" evidence="1">
    <location>
        <begin position="74"/>
        <end position="99"/>
    </location>
</feature>
<evidence type="ECO:0000256" key="1">
    <source>
        <dbReference type="SAM" id="Phobius"/>
    </source>
</evidence>
<accession>A0A969W7M8</accession>
<sequence length="104" mass="10320">MGYRDDIAAGMSVMLMLSILLSWVPGLGTLIAGIVGGRVASGFSQATIAMLLPGIMIGLLLFYLAGLFTALPVIGLVAAMGGLTLASVQVGGLVVGALIGGMLA</sequence>
<dbReference type="Proteomes" id="UP000653472">
    <property type="component" value="Unassembled WGS sequence"/>
</dbReference>
<evidence type="ECO:0000313" key="3">
    <source>
        <dbReference type="EMBL" id="NKF21070.1"/>
    </source>
</evidence>
<gene>
    <name evidence="3" type="ORF">G7Y82_01995</name>
</gene>
<protein>
    <recommendedName>
        <fullName evidence="2">Major facilitator superfamily (MFS) profile domain-containing protein</fullName>
    </recommendedName>
</protein>
<dbReference type="EMBL" id="JAAVXB010000001">
    <property type="protein sequence ID" value="NKF21070.1"/>
    <property type="molecule type" value="Genomic_DNA"/>
</dbReference>
<feature type="domain" description="Major facilitator superfamily (MFS) profile" evidence="2">
    <location>
        <begin position="1"/>
        <end position="104"/>
    </location>
</feature>
<dbReference type="GO" id="GO:0022857">
    <property type="term" value="F:transmembrane transporter activity"/>
    <property type="evidence" value="ECO:0007669"/>
    <property type="project" value="InterPro"/>
</dbReference>
<dbReference type="AlphaFoldDB" id="A0A969W7M8"/>
<evidence type="ECO:0000313" key="4">
    <source>
        <dbReference type="Proteomes" id="UP000653472"/>
    </source>
</evidence>
<proteinExistence type="predicted"/>
<evidence type="ECO:0000259" key="2">
    <source>
        <dbReference type="PROSITE" id="PS50850"/>
    </source>
</evidence>
<reference evidence="3" key="1">
    <citation type="submission" date="2020-03" db="EMBL/GenBank/DDBJ databases">
        <title>Solimonas marina sp. nov., isolated from deep seawater of the Pacific Ocean.</title>
        <authorList>
            <person name="Liu X."/>
            <person name="Lai Q."/>
            <person name="Sun F."/>
            <person name="Gai Y."/>
            <person name="Li G."/>
            <person name="Shao Z."/>
        </authorList>
    </citation>
    <scope>NUCLEOTIDE SEQUENCE</scope>
    <source>
        <strain evidence="3">C16B3</strain>
    </source>
</reference>
<dbReference type="RefSeq" id="WP_168146313.1">
    <property type="nucleotide sequence ID" value="NZ_JAAVXB010000001.1"/>
</dbReference>
<feature type="transmembrane region" description="Helical" evidence="1">
    <location>
        <begin position="48"/>
        <end position="68"/>
    </location>
</feature>
<comment type="caution">
    <text evidence="3">The sequence shown here is derived from an EMBL/GenBank/DDBJ whole genome shotgun (WGS) entry which is preliminary data.</text>
</comment>
<name>A0A969W7M8_9GAMM</name>
<organism evidence="3 4">
    <name type="scientific">Solimonas marina</name>
    <dbReference type="NCBI Taxonomy" id="2714601"/>
    <lineage>
        <taxon>Bacteria</taxon>
        <taxon>Pseudomonadati</taxon>
        <taxon>Pseudomonadota</taxon>
        <taxon>Gammaproteobacteria</taxon>
        <taxon>Nevskiales</taxon>
        <taxon>Nevskiaceae</taxon>
        <taxon>Solimonas</taxon>
    </lineage>
</organism>